<dbReference type="OrthoDB" id="5459937at2"/>
<gene>
    <name evidence="2" type="ORF">EDC26_101101</name>
</gene>
<dbReference type="PANTHER" id="PTHR43072">
    <property type="entry name" value="N-ACETYLTRANSFERASE"/>
    <property type="match status" value="1"/>
</dbReference>
<dbReference type="AlphaFoldDB" id="A0A4R3MBD2"/>
<evidence type="ECO:0000259" key="1">
    <source>
        <dbReference type="PROSITE" id="PS51186"/>
    </source>
</evidence>
<organism evidence="2 3">
    <name type="scientific">Paralcaligenes ureilyticus</name>
    <dbReference type="NCBI Taxonomy" id="627131"/>
    <lineage>
        <taxon>Bacteria</taxon>
        <taxon>Pseudomonadati</taxon>
        <taxon>Pseudomonadota</taxon>
        <taxon>Betaproteobacteria</taxon>
        <taxon>Burkholderiales</taxon>
        <taxon>Alcaligenaceae</taxon>
        <taxon>Paralcaligenes</taxon>
    </lineage>
</organism>
<name>A0A4R3MBD2_9BURK</name>
<keyword evidence="3" id="KW-1185">Reference proteome</keyword>
<dbReference type="Pfam" id="PF13420">
    <property type="entry name" value="Acetyltransf_4"/>
    <property type="match status" value="1"/>
</dbReference>
<dbReference type="InterPro" id="IPR000182">
    <property type="entry name" value="GNAT_dom"/>
</dbReference>
<evidence type="ECO:0000313" key="3">
    <source>
        <dbReference type="Proteomes" id="UP000295525"/>
    </source>
</evidence>
<protein>
    <submittedName>
        <fullName evidence="2">Phosphinothricin acetyltransferase</fullName>
    </submittedName>
</protein>
<dbReference type="Proteomes" id="UP000295525">
    <property type="component" value="Unassembled WGS sequence"/>
</dbReference>
<proteinExistence type="predicted"/>
<sequence length="204" mass="22102">MKNSLTTSAHLQTPTPGVSDLASPPIAGLQIRDATAEDMIAVQAIYAPHVLHSSATFEETPPSVQEMQLRRERVLAQGLPYLVALINKEIVGYSYASSYRARIAYRFTLEDSIYLADGHAGKGLGKALLAALLARCDQGPWRQMIAVIAGTNNLQSIGLHRSLGFKHVGTQPSTGFKFNQWIDVVFMQRALGPGDTTLPDLQGS</sequence>
<dbReference type="PROSITE" id="PS51186">
    <property type="entry name" value="GNAT"/>
    <property type="match status" value="1"/>
</dbReference>
<feature type="domain" description="N-acetyltransferase" evidence="1">
    <location>
        <begin position="29"/>
        <end position="192"/>
    </location>
</feature>
<dbReference type="SUPFAM" id="SSF55729">
    <property type="entry name" value="Acyl-CoA N-acyltransferases (Nat)"/>
    <property type="match status" value="1"/>
</dbReference>
<dbReference type="Gene3D" id="3.40.630.30">
    <property type="match status" value="1"/>
</dbReference>
<evidence type="ECO:0000313" key="2">
    <source>
        <dbReference type="EMBL" id="TCT10881.1"/>
    </source>
</evidence>
<dbReference type="EMBL" id="SMAJ01000001">
    <property type="protein sequence ID" value="TCT10881.1"/>
    <property type="molecule type" value="Genomic_DNA"/>
</dbReference>
<reference evidence="2 3" key="1">
    <citation type="submission" date="2019-03" db="EMBL/GenBank/DDBJ databases">
        <title>Genomic Encyclopedia of Type Strains, Phase IV (KMG-IV): sequencing the most valuable type-strain genomes for metagenomic binning, comparative biology and taxonomic classification.</title>
        <authorList>
            <person name="Goeker M."/>
        </authorList>
    </citation>
    <scope>NUCLEOTIDE SEQUENCE [LARGE SCALE GENOMIC DNA]</scope>
    <source>
        <strain evidence="2 3">DSM 24591</strain>
    </source>
</reference>
<keyword evidence="2" id="KW-0808">Transferase</keyword>
<dbReference type="PANTHER" id="PTHR43072:SF8">
    <property type="entry name" value="ACYLTRANSFERASE FABY-RELATED"/>
    <property type="match status" value="1"/>
</dbReference>
<accession>A0A4R3MBD2</accession>
<dbReference type="GO" id="GO:0016747">
    <property type="term" value="F:acyltransferase activity, transferring groups other than amino-acyl groups"/>
    <property type="evidence" value="ECO:0007669"/>
    <property type="project" value="InterPro"/>
</dbReference>
<dbReference type="InterPro" id="IPR016181">
    <property type="entry name" value="Acyl_CoA_acyltransferase"/>
</dbReference>
<comment type="caution">
    <text evidence="2">The sequence shown here is derived from an EMBL/GenBank/DDBJ whole genome shotgun (WGS) entry which is preliminary data.</text>
</comment>